<feature type="transmembrane region" description="Helical" evidence="5">
    <location>
        <begin position="186"/>
        <end position="207"/>
    </location>
</feature>
<dbReference type="InterPro" id="IPR006876">
    <property type="entry name" value="LMBR1-like_membr_prot"/>
</dbReference>
<dbReference type="Pfam" id="PF04791">
    <property type="entry name" value="LMBR1"/>
    <property type="match status" value="1"/>
</dbReference>
<feature type="transmembrane region" description="Helical" evidence="5">
    <location>
        <begin position="299"/>
        <end position="328"/>
    </location>
</feature>
<keyword evidence="2 5" id="KW-0812">Transmembrane</keyword>
<dbReference type="Proteomes" id="UP001162131">
    <property type="component" value="Unassembled WGS sequence"/>
</dbReference>
<dbReference type="PANTHER" id="PTHR31652">
    <property type="entry name" value="LIMR FAMILY PROTEIN DDB_G0283707-RELATED"/>
    <property type="match status" value="1"/>
</dbReference>
<evidence type="ECO:0000313" key="6">
    <source>
        <dbReference type="EMBL" id="CAG9311817.1"/>
    </source>
</evidence>
<keyword evidence="3 5" id="KW-1133">Transmembrane helix</keyword>
<feature type="transmembrane region" description="Helical" evidence="5">
    <location>
        <begin position="81"/>
        <end position="100"/>
    </location>
</feature>
<evidence type="ECO:0000256" key="2">
    <source>
        <dbReference type="ARBA" id="ARBA00022692"/>
    </source>
</evidence>
<feature type="transmembrane region" description="Helical" evidence="5">
    <location>
        <begin position="401"/>
        <end position="425"/>
    </location>
</feature>
<reference evidence="6" key="1">
    <citation type="submission" date="2021-09" db="EMBL/GenBank/DDBJ databases">
        <authorList>
            <consortium name="AG Swart"/>
            <person name="Singh M."/>
            <person name="Singh A."/>
            <person name="Seah K."/>
            <person name="Emmerich C."/>
        </authorList>
    </citation>
    <scope>NUCLEOTIDE SEQUENCE</scope>
    <source>
        <strain evidence="6">ATCC30299</strain>
    </source>
</reference>
<evidence type="ECO:0000256" key="5">
    <source>
        <dbReference type="SAM" id="Phobius"/>
    </source>
</evidence>
<keyword evidence="7" id="KW-1185">Reference proteome</keyword>
<dbReference type="GO" id="GO:0016020">
    <property type="term" value="C:membrane"/>
    <property type="evidence" value="ECO:0007669"/>
    <property type="project" value="UniProtKB-SubCell"/>
</dbReference>
<keyword evidence="4 5" id="KW-0472">Membrane</keyword>
<feature type="transmembrane region" description="Helical" evidence="5">
    <location>
        <begin position="453"/>
        <end position="471"/>
    </location>
</feature>
<evidence type="ECO:0000256" key="3">
    <source>
        <dbReference type="ARBA" id="ARBA00022989"/>
    </source>
</evidence>
<comment type="caution">
    <text evidence="6">The sequence shown here is derived from an EMBL/GenBank/DDBJ whole genome shotgun (WGS) entry which is preliminary data.</text>
</comment>
<feature type="transmembrane region" description="Helical" evidence="5">
    <location>
        <begin position="120"/>
        <end position="138"/>
    </location>
</feature>
<evidence type="ECO:0000313" key="7">
    <source>
        <dbReference type="Proteomes" id="UP001162131"/>
    </source>
</evidence>
<dbReference type="AlphaFoldDB" id="A0AAU9IEC5"/>
<accession>A0AAU9IEC5</accession>
<feature type="transmembrane region" description="Helical" evidence="5">
    <location>
        <begin position="348"/>
        <end position="371"/>
    </location>
</feature>
<name>A0AAU9IEC5_9CILI</name>
<comment type="subcellular location">
    <subcellularLocation>
        <location evidence="1">Membrane</location>
        <topology evidence="1">Multi-pass membrane protein</topology>
    </subcellularLocation>
</comment>
<evidence type="ECO:0000256" key="1">
    <source>
        <dbReference type="ARBA" id="ARBA00004141"/>
    </source>
</evidence>
<sequence length="501" mass="58035">MDVFLIVLTIIIAIILLACNFYFMIYYLDPSEKGFADSMISKLILLSGLMLAWAQVLALPLDVSNSSGDGGDLRIDIMWEIIYMAIFAFLLAILPFAMFFSETDDEKQMCERICDTLKTVVFLWIIELLVLLLMYFYLSYTEIPVVTYTCLWTEADNINQKCDQGNTNLEFNVSFPIYVMAFMSWFGWWFLVLFGGIGLAAIPLDFINKFRFRPQRLSPTELIAKERSLRARTKNLLEMGGQVKIAKSQVSAETSWLARRKLKEIVRRDTNQLQKETLLLEQDYEIYLVEKGIAKQSPLWYPFFLCMGVLSLFVSILWILQIIIYILAKNNGAASTPFLNEVLIKLSSPGVSFLGTTIYCLFSMYLLLACIKGNVKFGLRIPYFFRAYPIKKDKTPMNAMFFNVSLVLICSVAVTLFATNAFSMYTRLTDIGNMFGIQVRYLEFFKYFYDNNVFEYMLVIWTGLAAIYFAFKNQDKPKTYDKFDMDFEKEKLRSIEKSRDK</sequence>
<dbReference type="PANTHER" id="PTHR31652:SF0">
    <property type="entry name" value="LIMR FAMILY PROTEIN DDB_G0283707-RELATED"/>
    <property type="match status" value="1"/>
</dbReference>
<feature type="transmembrane region" description="Helical" evidence="5">
    <location>
        <begin position="6"/>
        <end position="28"/>
    </location>
</feature>
<protein>
    <submittedName>
        <fullName evidence="6">Uncharacterized protein</fullName>
    </submittedName>
</protein>
<feature type="transmembrane region" description="Helical" evidence="5">
    <location>
        <begin position="40"/>
        <end position="61"/>
    </location>
</feature>
<proteinExistence type="predicted"/>
<dbReference type="EMBL" id="CAJZBQ010000005">
    <property type="protein sequence ID" value="CAG9311817.1"/>
    <property type="molecule type" value="Genomic_DNA"/>
</dbReference>
<evidence type="ECO:0000256" key="4">
    <source>
        <dbReference type="ARBA" id="ARBA00023136"/>
    </source>
</evidence>
<organism evidence="6 7">
    <name type="scientific">Blepharisma stoltei</name>
    <dbReference type="NCBI Taxonomy" id="1481888"/>
    <lineage>
        <taxon>Eukaryota</taxon>
        <taxon>Sar</taxon>
        <taxon>Alveolata</taxon>
        <taxon>Ciliophora</taxon>
        <taxon>Postciliodesmatophora</taxon>
        <taxon>Heterotrichea</taxon>
        <taxon>Heterotrichida</taxon>
        <taxon>Blepharismidae</taxon>
        <taxon>Blepharisma</taxon>
    </lineage>
</organism>
<gene>
    <name evidence="6" type="ORF">BSTOLATCC_MIC5077</name>
</gene>